<reference evidence="1" key="1">
    <citation type="submission" date="2019-03" db="EMBL/GenBank/DDBJ databases">
        <title>WGS assembly of Setaria viridis.</title>
        <authorList>
            <person name="Huang P."/>
            <person name="Jenkins J."/>
            <person name="Grimwood J."/>
            <person name="Barry K."/>
            <person name="Healey A."/>
            <person name="Mamidi S."/>
            <person name="Sreedasyam A."/>
            <person name="Shu S."/>
            <person name="Feldman M."/>
            <person name="Wu J."/>
            <person name="Yu Y."/>
            <person name="Chen C."/>
            <person name="Johnson J."/>
            <person name="Rokhsar D."/>
            <person name="Baxter I."/>
            <person name="Schmutz J."/>
            <person name="Brutnell T."/>
            <person name="Kellogg E."/>
        </authorList>
    </citation>
    <scope>NUCLEOTIDE SEQUENCE [LARGE SCALE GENOMIC DNA]</scope>
</reference>
<evidence type="ECO:0000313" key="1">
    <source>
        <dbReference type="EMBL" id="TKW10983.1"/>
    </source>
</evidence>
<organism evidence="1 2">
    <name type="scientific">Setaria viridis</name>
    <name type="common">Green bristlegrass</name>
    <name type="synonym">Setaria italica subsp. viridis</name>
    <dbReference type="NCBI Taxonomy" id="4556"/>
    <lineage>
        <taxon>Eukaryota</taxon>
        <taxon>Viridiplantae</taxon>
        <taxon>Streptophyta</taxon>
        <taxon>Embryophyta</taxon>
        <taxon>Tracheophyta</taxon>
        <taxon>Spermatophyta</taxon>
        <taxon>Magnoliopsida</taxon>
        <taxon>Liliopsida</taxon>
        <taxon>Poales</taxon>
        <taxon>Poaceae</taxon>
        <taxon>PACMAD clade</taxon>
        <taxon>Panicoideae</taxon>
        <taxon>Panicodae</taxon>
        <taxon>Paniceae</taxon>
        <taxon>Cenchrinae</taxon>
        <taxon>Setaria</taxon>
    </lineage>
</organism>
<keyword evidence="2" id="KW-1185">Reference proteome</keyword>
<sequence length="75" mass="8457">MVVRKSDRMHVEMELERLLGEHTKGRVVTTGITCRHGLSKIGLQLVYMHAGRRSLQCADVEDPCDLSTSIKPLRP</sequence>
<accession>A0A4U6UAL6</accession>
<name>A0A4U6UAL6_SETVI</name>
<evidence type="ECO:0000313" key="2">
    <source>
        <dbReference type="Proteomes" id="UP000298652"/>
    </source>
</evidence>
<dbReference type="Gramene" id="TKW10983">
    <property type="protein sequence ID" value="TKW10983"/>
    <property type="gene ID" value="SEVIR_6G204000v2"/>
</dbReference>
<protein>
    <submittedName>
        <fullName evidence="1">Uncharacterized protein</fullName>
    </submittedName>
</protein>
<proteinExistence type="predicted"/>
<dbReference type="EMBL" id="CM016557">
    <property type="protein sequence ID" value="TKW10983.1"/>
    <property type="molecule type" value="Genomic_DNA"/>
</dbReference>
<dbReference type="AlphaFoldDB" id="A0A4U6UAL6"/>
<gene>
    <name evidence="1" type="ORF">SEVIR_6G204000v2</name>
</gene>
<dbReference type="Proteomes" id="UP000298652">
    <property type="component" value="Chromosome 6"/>
</dbReference>